<keyword evidence="2" id="KW-0472">Membrane</keyword>
<keyword evidence="2" id="KW-1133">Transmembrane helix</keyword>
<evidence type="ECO:0000313" key="3">
    <source>
        <dbReference type="EMBL" id="KAF7634224.1"/>
    </source>
</evidence>
<feature type="compositionally biased region" description="Polar residues" evidence="1">
    <location>
        <begin position="96"/>
        <end position="108"/>
    </location>
</feature>
<keyword evidence="4" id="KW-1185">Reference proteome</keyword>
<name>A0A8S9ZLG0_9BILA</name>
<protein>
    <submittedName>
        <fullName evidence="3">Uncharacterized protein</fullName>
    </submittedName>
</protein>
<comment type="caution">
    <text evidence="3">The sequence shown here is derived from an EMBL/GenBank/DDBJ whole genome shotgun (WGS) entry which is preliminary data.</text>
</comment>
<dbReference type="OrthoDB" id="10500733at2759"/>
<keyword evidence="2" id="KW-0812">Transmembrane</keyword>
<proteinExistence type="predicted"/>
<dbReference type="AlphaFoldDB" id="A0A8S9ZLG0"/>
<feature type="transmembrane region" description="Helical" evidence="2">
    <location>
        <begin position="20"/>
        <end position="38"/>
    </location>
</feature>
<accession>A0A8S9ZLG0</accession>
<dbReference type="Proteomes" id="UP000605970">
    <property type="component" value="Unassembled WGS sequence"/>
</dbReference>
<feature type="region of interest" description="Disordered" evidence="1">
    <location>
        <begin position="58"/>
        <end position="115"/>
    </location>
</feature>
<reference evidence="3" key="1">
    <citation type="journal article" date="2020" name="Ecol. Evol.">
        <title>Genome structure and content of the rice root-knot nematode (Meloidogyne graminicola).</title>
        <authorList>
            <person name="Phan N.T."/>
            <person name="Danchin E.G.J."/>
            <person name="Klopp C."/>
            <person name="Perfus-Barbeoch L."/>
            <person name="Kozlowski D.K."/>
            <person name="Koutsovoulos G.D."/>
            <person name="Lopez-Roques C."/>
            <person name="Bouchez O."/>
            <person name="Zahm M."/>
            <person name="Besnard G."/>
            <person name="Bellafiore S."/>
        </authorList>
    </citation>
    <scope>NUCLEOTIDE SEQUENCE</scope>
    <source>
        <strain evidence="3">VN-18</strain>
    </source>
</reference>
<evidence type="ECO:0000313" key="4">
    <source>
        <dbReference type="Proteomes" id="UP000605970"/>
    </source>
</evidence>
<evidence type="ECO:0000256" key="1">
    <source>
        <dbReference type="SAM" id="MobiDB-lite"/>
    </source>
</evidence>
<dbReference type="EMBL" id="JABEBT010000062">
    <property type="protein sequence ID" value="KAF7634224.1"/>
    <property type="molecule type" value="Genomic_DNA"/>
</dbReference>
<evidence type="ECO:0000256" key="2">
    <source>
        <dbReference type="SAM" id="Phobius"/>
    </source>
</evidence>
<gene>
    <name evidence="3" type="ORF">Mgra_00006402</name>
</gene>
<organism evidence="3 4">
    <name type="scientific">Meloidogyne graminicola</name>
    <dbReference type="NCBI Taxonomy" id="189291"/>
    <lineage>
        <taxon>Eukaryota</taxon>
        <taxon>Metazoa</taxon>
        <taxon>Ecdysozoa</taxon>
        <taxon>Nematoda</taxon>
        <taxon>Chromadorea</taxon>
        <taxon>Rhabditida</taxon>
        <taxon>Tylenchina</taxon>
        <taxon>Tylenchomorpha</taxon>
        <taxon>Tylenchoidea</taxon>
        <taxon>Meloidogynidae</taxon>
        <taxon>Meloidogyninae</taxon>
        <taxon>Meloidogyne</taxon>
    </lineage>
</organism>
<feature type="compositionally biased region" description="Polar residues" evidence="1">
    <location>
        <begin position="75"/>
        <end position="85"/>
    </location>
</feature>
<sequence>MFYCNYFRLILQVFGPVKFITSWLLTIGVALIVIAVCCKKKKKEKTLISVNRTTHSHSKRYTNSTMRGSKGYERVQTTQRASRSSKGWKFSPEECPSTTTPKQTAQQLSSRRSSSGFFTRTGVPFLSAITTLTALSQSRDPDNEFLGDSTLSEVIGYKMPDVDLTKQYYEYMKRTEIKDEQQ</sequence>